<dbReference type="EMBL" id="FNVU01000019">
    <property type="protein sequence ID" value="SEG88818.1"/>
    <property type="molecule type" value="Genomic_DNA"/>
</dbReference>
<organism evidence="3 4">
    <name type="scientific">Actinacidiphila yanglinensis</name>
    <dbReference type="NCBI Taxonomy" id="310779"/>
    <lineage>
        <taxon>Bacteria</taxon>
        <taxon>Bacillati</taxon>
        <taxon>Actinomycetota</taxon>
        <taxon>Actinomycetes</taxon>
        <taxon>Kitasatosporales</taxon>
        <taxon>Streptomycetaceae</taxon>
        <taxon>Actinacidiphila</taxon>
    </lineage>
</organism>
<evidence type="ECO:0000313" key="3">
    <source>
        <dbReference type="EMBL" id="SEG88818.1"/>
    </source>
</evidence>
<dbReference type="AlphaFoldDB" id="A0A1H6DU61"/>
<feature type="domain" description="CHAD" evidence="2">
    <location>
        <begin position="38"/>
        <end position="442"/>
    </location>
</feature>
<accession>A0A1H6DU61</accession>
<keyword evidence="4" id="KW-1185">Reference proteome</keyword>
<dbReference type="SMART" id="SM00880">
    <property type="entry name" value="CHAD"/>
    <property type="match status" value="1"/>
</dbReference>
<reference evidence="3 4" key="1">
    <citation type="submission" date="2016-10" db="EMBL/GenBank/DDBJ databases">
        <authorList>
            <person name="de Groot N.N."/>
        </authorList>
    </citation>
    <scope>NUCLEOTIDE SEQUENCE [LARGE SCALE GENOMIC DNA]</scope>
    <source>
        <strain evidence="3 4">CGMCC 4.2023</strain>
    </source>
</reference>
<dbReference type="InterPro" id="IPR038186">
    <property type="entry name" value="CHAD_dom_sf"/>
</dbReference>
<feature type="compositionally biased region" description="Low complexity" evidence="1">
    <location>
        <begin position="191"/>
        <end position="220"/>
    </location>
</feature>
<evidence type="ECO:0000313" key="4">
    <source>
        <dbReference type="Proteomes" id="UP000236754"/>
    </source>
</evidence>
<sequence length="442" mass="44424">MARQQQHSDLLAQEIPGLPGDGNHTGSIAVDASTGADGGSAGAALSNYLRTQATAFLRGIGLRGEDETVADSLLRGSARRIAGVLHTYGELTDAGWAEPMRAELGWLGATLGREPQYTVRLGRLLDALRRLSELTPPEDPAPAAAFPSPAGGAAEAAGRDTLRIPEPGPGPDSMKGTAPGAPTGPAGGDATGSAAARGADRTAGSGFAAAAGGPGRTATSRPAAAGAAVATRGGGGAPAGALAVGAARAAALLERQLTLARTRAHSATLQAMGSARFHALADSIAVLASEVPLTARAAGPATAVLPPLAAQAHARLAEAAGTLPLRRAAHPYNAEAVQASLGADLTADLQDAPWHQVRILLRLSRYAAEVPGAGGHGDPRLAEAALVLQRHHEAAESAAAVSAAARTPRIAPATAYALGVLHADQRHEVEAARFAFSRLWQA</sequence>
<dbReference type="Pfam" id="PF05235">
    <property type="entry name" value="CHAD"/>
    <property type="match status" value="2"/>
</dbReference>
<protein>
    <submittedName>
        <fullName evidence="3">CHAD domain-containing protein</fullName>
    </submittedName>
</protein>
<dbReference type="PROSITE" id="PS51708">
    <property type="entry name" value="CHAD"/>
    <property type="match status" value="1"/>
</dbReference>
<evidence type="ECO:0000259" key="2">
    <source>
        <dbReference type="PROSITE" id="PS51708"/>
    </source>
</evidence>
<dbReference type="Proteomes" id="UP000236754">
    <property type="component" value="Unassembled WGS sequence"/>
</dbReference>
<feature type="compositionally biased region" description="Low complexity" evidence="1">
    <location>
        <begin position="141"/>
        <end position="156"/>
    </location>
</feature>
<evidence type="ECO:0000256" key="1">
    <source>
        <dbReference type="SAM" id="MobiDB-lite"/>
    </source>
</evidence>
<proteinExistence type="predicted"/>
<name>A0A1H6DU61_9ACTN</name>
<dbReference type="Gene3D" id="1.40.20.10">
    <property type="entry name" value="CHAD domain"/>
    <property type="match status" value="2"/>
</dbReference>
<dbReference type="InterPro" id="IPR007899">
    <property type="entry name" value="CHAD_dom"/>
</dbReference>
<feature type="region of interest" description="Disordered" evidence="1">
    <location>
        <begin position="134"/>
        <end position="220"/>
    </location>
</feature>
<gene>
    <name evidence="3" type="ORF">SAMN05216223_119148</name>
</gene>